<organism evidence="2 3">
    <name type="scientific">Anaerobranca gottschalkii DSM 13577</name>
    <dbReference type="NCBI Taxonomy" id="1120990"/>
    <lineage>
        <taxon>Bacteria</taxon>
        <taxon>Bacillati</taxon>
        <taxon>Bacillota</taxon>
        <taxon>Clostridia</taxon>
        <taxon>Eubacteriales</taxon>
        <taxon>Proteinivoracaceae</taxon>
        <taxon>Anaerobranca</taxon>
    </lineage>
</organism>
<proteinExistence type="predicted"/>
<evidence type="ECO:0000313" key="2">
    <source>
        <dbReference type="EMBL" id="SES62964.1"/>
    </source>
</evidence>
<dbReference type="STRING" id="1120990.SAMN03080614_1001103"/>
<dbReference type="OrthoDB" id="1682150at2"/>
<name>A0A1H9Y2B2_9FIRM</name>
<feature type="transmembrane region" description="Helical" evidence="1">
    <location>
        <begin position="31"/>
        <end position="51"/>
    </location>
</feature>
<sequence length="128" mass="13917">MNIMTFVAFAIIATVLIVIVKQQKPEIAMQIRVAAAALIFLALASSIYYIMKIFEDLALQANLNIVFLGTILRIIGIAYITEFGAQICQDANENALANKVVLAGKTLMLILAIPIISTILKTLITILP</sequence>
<reference evidence="3" key="1">
    <citation type="submission" date="2016-10" db="EMBL/GenBank/DDBJ databases">
        <authorList>
            <person name="Varghese N."/>
            <person name="Submissions S."/>
        </authorList>
    </citation>
    <scope>NUCLEOTIDE SEQUENCE [LARGE SCALE GENOMIC DNA]</scope>
    <source>
        <strain evidence="3">DSM 13577</strain>
    </source>
</reference>
<dbReference type="NCBIfam" id="TIGR02849">
    <property type="entry name" value="spore_III_AD"/>
    <property type="match status" value="1"/>
</dbReference>
<feature type="transmembrane region" description="Helical" evidence="1">
    <location>
        <begin position="100"/>
        <end position="120"/>
    </location>
</feature>
<evidence type="ECO:0000313" key="3">
    <source>
        <dbReference type="Proteomes" id="UP000243819"/>
    </source>
</evidence>
<protein>
    <submittedName>
        <fullName evidence="2">Stage III sporulation protein AD</fullName>
    </submittedName>
</protein>
<keyword evidence="1" id="KW-1133">Transmembrane helix</keyword>
<dbReference type="InterPro" id="IPR014211">
    <property type="entry name" value="Spore_III_AD"/>
</dbReference>
<dbReference type="InterPro" id="IPR025664">
    <property type="entry name" value="Spore_III_AC/AD"/>
</dbReference>
<accession>A0A1H9Y2B2</accession>
<keyword evidence="1" id="KW-0472">Membrane</keyword>
<dbReference type="RefSeq" id="WP_091347805.1">
    <property type="nucleotide sequence ID" value="NZ_FOIF01000001.1"/>
</dbReference>
<feature type="transmembrane region" description="Helical" evidence="1">
    <location>
        <begin position="63"/>
        <end position="80"/>
    </location>
</feature>
<keyword evidence="1" id="KW-0812">Transmembrane</keyword>
<dbReference type="EMBL" id="FOIF01000001">
    <property type="protein sequence ID" value="SES62964.1"/>
    <property type="molecule type" value="Genomic_DNA"/>
</dbReference>
<keyword evidence="3" id="KW-1185">Reference proteome</keyword>
<dbReference type="Pfam" id="PF06686">
    <property type="entry name" value="SpoIIIAC"/>
    <property type="match status" value="2"/>
</dbReference>
<gene>
    <name evidence="2" type="ORF">SAMN03080614_1001103</name>
</gene>
<evidence type="ECO:0000256" key="1">
    <source>
        <dbReference type="SAM" id="Phobius"/>
    </source>
</evidence>
<dbReference type="Proteomes" id="UP000243819">
    <property type="component" value="Unassembled WGS sequence"/>
</dbReference>
<dbReference type="AlphaFoldDB" id="A0A1H9Y2B2"/>